<dbReference type="EMBL" id="CACRSQ010000003">
    <property type="protein sequence ID" value="VYT03036.1"/>
    <property type="molecule type" value="Genomic_DNA"/>
</dbReference>
<keyword evidence="3" id="KW-0456">Lyase</keyword>
<evidence type="ECO:0000313" key="3">
    <source>
        <dbReference type="EMBL" id="VYT03036.1"/>
    </source>
</evidence>
<dbReference type="GO" id="GO:0046872">
    <property type="term" value="F:metal ion binding"/>
    <property type="evidence" value="ECO:0007669"/>
    <property type="project" value="UniProtKB-KW"/>
</dbReference>
<organism evidence="3">
    <name type="scientific">Anaerostipes caccae</name>
    <dbReference type="NCBI Taxonomy" id="105841"/>
    <lineage>
        <taxon>Bacteria</taxon>
        <taxon>Bacillati</taxon>
        <taxon>Bacillota</taxon>
        <taxon>Clostridia</taxon>
        <taxon>Lachnospirales</taxon>
        <taxon>Lachnospiraceae</taxon>
        <taxon>Anaerostipes</taxon>
    </lineage>
</organism>
<dbReference type="RefSeq" id="WP_006567020.1">
    <property type="nucleotide sequence ID" value="NZ_BAABZP010000002.1"/>
</dbReference>
<feature type="binding site" evidence="2">
    <location>
        <position position="177"/>
    </location>
    <ligand>
        <name>Co(2+)</name>
        <dbReference type="ChEBI" id="CHEBI:48828"/>
    </ligand>
</feature>
<evidence type="ECO:0000256" key="2">
    <source>
        <dbReference type="PIRSR" id="PIRSR033579-3"/>
    </source>
</evidence>
<dbReference type="GO" id="GO:0019251">
    <property type="term" value="P:anaerobic cobalamin biosynthetic process"/>
    <property type="evidence" value="ECO:0007669"/>
    <property type="project" value="InterPro"/>
</dbReference>
<accession>A0A6N2THF5</accession>
<reference evidence="3" key="1">
    <citation type="submission" date="2019-11" db="EMBL/GenBank/DDBJ databases">
        <authorList>
            <person name="Feng L."/>
        </authorList>
    </citation>
    <scope>NUCLEOTIDE SEQUENCE</scope>
    <source>
        <strain evidence="3">AcaccaeLFYP115</strain>
    </source>
</reference>
<feature type="binding site" evidence="2">
    <location>
        <position position="209"/>
    </location>
    <ligand>
        <name>Co(2+)</name>
        <dbReference type="ChEBI" id="CHEBI:48828"/>
    </ligand>
</feature>
<evidence type="ECO:0000256" key="1">
    <source>
        <dbReference type="PIRSR" id="PIRSR033579-1"/>
    </source>
</evidence>
<dbReference type="GO" id="GO:0016852">
    <property type="term" value="F:sirohydrochlorin cobaltochelatase activity"/>
    <property type="evidence" value="ECO:0007669"/>
    <property type="project" value="UniProtKB-EC"/>
</dbReference>
<sequence length="258" mass="29058">MKKKAILAVSFGTSYEDTRKKTIEAIEHTLEHHFPDHKMYRAWTSRMILKKIKIRDGIHIDSVPEAMAHMKADGITDVIIQPTHVINGVENDRMKTDALSFRDSFHSIVFGAPLLSSESDNEAVVNAVASEFSWITDKDALVLMGHGTTHYANTVYAALDYRFKDMGFKNIFLGTVEAFPSMQSLMRMVKEYQPKKVILAPFMIVAGDHARHDMAGDDPDSWYSQFVSAGYQVECVMKGLGEYDGVRELFAEHAKSCT</sequence>
<name>A0A6N2THF5_9FIRM</name>
<dbReference type="Gene3D" id="3.40.50.1400">
    <property type="match status" value="2"/>
</dbReference>
<dbReference type="Pfam" id="PF06180">
    <property type="entry name" value="CbiK"/>
    <property type="match status" value="1"/>
</dbReference>
<dbReference type="CDD" id="cd03413">
    <property type="entry name" value="CbiK_C"/>
    <property type="match status" value="1"/>
</dbReference>
<dbReference type="AlphaFoldDB" id="A0A6N2THF5"/>
<dbReference type="EC" id="4.99.1.3" evidence="3"/>
<dbReference type="SUPFAM" id="SSF53800">
    <property type="entry name" value="Chelatase"/>
    <property type="match status" value="1"/>
</dbReference>
<feature type="active site" description="Proton acceptor" evidence="1">
    <location>
        <position position="146"/>
    </location>
</feature>
<gene>
    <name evidence="3" type="primary">cbiK</name>
    <name evidence="3" type="ORF">ACLFYP115_01368</name>
</gene>
<protein>
    <submittedName>
        <fullName evidence="3">Sirohydrochlorin cobaltochelatase</fullName>
        <ecNumber evidence="3">4.99.1.3</ecNumber>
    </submittedName>
</protein>
<keyword evidence="2" id="KW-0479">Metal-binding</keyword>
<dbReference type="CDD" id="cd03412">
    <property type="entry name" value="CbiK_N"/>
    <property type="match status" value="1"/>
</dbReference>
<dbReference type="InterPro" id="IPR010388">
    <property type="entry name" value="Anaerobic_Co-chelatase"/>
</dbReference>
<proteinExistence type="predicted"/>
<dbReference type="PIRSF" id="PIRSF033579">
    <property type="entry name" value="Anaer_Co_chel"/>
    <property type="match status" value="1"/>
</dbReference>
<keyword evidence="2" id="KW-0170">Cobalt</keyword>
<feature type="binding site" evidence="2">
    <location>
        <position position="146"/>
    </location>
    <ligand>
        <name>Co(2+)</name>
        <dbReference type="ChEBI" id="CHEBI:48828"/>
    </ligand>
</feature>